<dbReference type="RefSeq" id="WP_115869379.1">
    <property type="nucleotide sequence ID" value="NZ_QREG01000018.1"/>
</dbReference>
<dbReference type="Pfam" id="PF16344">
    <property type="entry name" value="FecR_C"/>
    <property type="match status" value="1"/>
</dbReference>
<gene>
    <name evidence="3" type="ORF">C7460_11875</name>
</gene>
<feature type="domain" description="Protein FecR C-terminal" evidence="2">
    <location>
        <begin position="263"/>
        <end position="328"/>
    </location>
</feature>
<evidence type="ECO:0000313" key="4">
    <source>
        <dbReference type="Proteomes" id="UP000256779"/>
    </source>
</evidence>
<dbReference type="Gene3D" id="3.55.50.30">
    <property type="match status" value="1"/>
</dbReference>
<evidence type="ECO:0000313" key="3">
    <source>
        <dbReference type="EMBL" id="RED95298.1"/>
    </source>
</evidence>
<keyword evidence="4" id="KW-1185">Reference proteome</keyword>
<dbReference type="InterPro" id="IPR012373">
    <property type="entry name" value="Ferrdict_sens_TM"/>
</dbReference>
<dbReference type="InterPro" id="IPR006860">
    <property type="entry name" value="FecR"/>
</dbReference>
<dbReference type="GO" id="GO:0016989">
    <property type="term" value="F:sigma factor antagonist activity"/>
    <property type="evidence" value="ECO:0007669"/>
    <property type="project" value="TreeGrafter"/>
</dbReference>
<organism evidence="3 4">
    <name type="scientific">Marinoscillum furvescens DSM 4134</name>
    <dbReference type="NCBI Taxonomy" id="1122208"/>
    <lineage>
        <taxon>Bacteria</taxon>
        <taxon>Pseudomonadati</taxon>
        <taxon>Bacteroidota</taxon>
        <taxon>Cytophagia</taxon>
        <taxon>Cytophagales</taxon>
        <taxon>Reichenbachiellaceae</taxon>
        <taxon>Marinoscillum</taxon>
    </lineage>
</organism>
<dbReference type="AlphaFoldDB" id="A0A3D9L145"/>
<dbReference type="Proteomes" id="UP000256779">
    <property type="component" value="Unassembled WGS sequence"/>
</dbReference>
<sequence>MDRLTQIQDYFAGKLSRKEAEEFLAWYLSAHSEEEVQAEFDKLWHAKSKSAYQWDGSDLYQQILQTKNNERTLNVAREQSGNPVKTSSIWWKVAAAVALLVVAAVVLNLNQSAEQQQIVAQYEQVSKSNPAGQKSKVYLPDGTIVNLNSESSITYTEGFANGREVHLSGEAFFDVTEDPSRPFTVHSGGLATTALGTSFNINSYNKGQTEVVLVTGKVKVVKEGADQLVYLDPGEKATLSDRNDLNKSEANLTTATYWKEGILYFDRTDISEVVTTLERWYGVRIDAKNLPQVKCYGTFQKNEYLTNVLDVLSHSVGFGYEINGKEVKLDFKQK</sequence>
<dbReference type="Gene3D" id="2.60.120.1440">
    <property type="match status" value="1"/>
</dbReference>
<dbReference type="InterPro" id="IPR032508">
    <property type="entry name" value="FecR_C"/>
</dbReference>
<dbReference type="PANTHER" id="PTHR30273:SF2">
    <property type="entry name" value="PROTEIN FECR"/>
    <property type="match status" value="1"/>
</dbReference>
<reference evidence="3 4" key="1">
    <citation type="submission" date="2018-07" db="EMBL/GenBank/DDBJ databases">
        <title>Genomic Encyclopedia of Type Strains, Phase IV (KMG-IV): sequencing the most valuable type-strain genomes for metagenomic binning, comparative biology and taxonomic classification.</title>
        <authorList>
            <person name="Goeker M."/>
        </authorList>
    </citation>
    <scope>NUCLEOTIDE SEQUENCE [LARGE SCALE GENOMIC DNA]</scope>
    <source>
        <strain evidence="3 4">DSM 4134</strain>
    </source>
</reference>
<dbReference type="OrthoDB" id="1099916at2"/>
<dbReference type="EMBL" id="QREG01000018">
    <property type="protein sequence ID" value="RED95298.1"/>
    <property type="molecule type" value="Genomic_DNA"/>
</dbReference>
<evidence type="ECO:0000259" key="1">
    <source>
        <dbReference type="Pfam" id="PF04773"/>
    </source>
</evidence>
<name>A0A3D9L145_MARFU</name>
<protein>
    <submittedName>
        <fullName evidence="3">FecR family protein</fullName>
    </submittedName>
</protein>
<dbReference type="PANTHER" id="PTHR30273">
    <property type="entry name" value="PERIPLASMIC SIGNAL SENSOR AND SIGMA FACTOR ACTIVATOR FECR-RELATED"/>
    <property type="match status" value="1"/>
</dbReference>
<evidence type="ECO:0000259" key="2">
    <source>
        <dbReference type="Pfam" id="PF16344"/>
    </source>
</evidence>
<dbReference type="PIRSF" id="PIRSF018266">
    <property type="entry name" value="FecR"/>
    <property type="match status" value="1"/>
</dbReference>
<feature type="domain" description="FecR protein" evidence="1">
    <location>
        <begin position="131"/>
        <end position="219"/>
    </location>
</feature>
<accession>A0A3D9L145</accession>
<proteinExistence type="predicted"/>
<dbReference type="Pfam" id="PF04773">
    <property type="entry name" value="FecR"/>
    <property type="match status" value="1"/>
</dbReference>
<comment type="caution">
    <text evidence="3">The sequence shown here is derived from an EMBL/GenBank/DDBJ whole genome shotgun (WGS) entry which is preliminary data.</text>
</comment>